<dbReference type="InterPro" id="IPR002401">
    <property type="entry name" value="Cyt_P450_E_grp-I"/>
</dbReference>
<dbReference type="InterPro" id="IPR050121">
    <property type="entry name" value="Cytochrome_P450_monoxygenase"/>
</dbReference>
<evidence type="ECO:0000256" key="7">
    <source>
        <dbReference type="ARBA" id="ARBA00022989"/>
    </source>
</evidence>
<comment type="subcellular location">
    <subcellularLocation>
        <location evidence="2">Membrane</location>
    </subcellularLocation>
</comment>
<dbReference type="SUPFAM" id="SSF48264">
    <property type="entry name" value="Cytochrome P450"/>
    <property type="match status" value="1"/>
</dbReference>
<comment type="cofactor">
    <cofactor evidence="1 12">
        <name>heme</name>
        <dbReference type="ChEBI" id="CHEBI:30413"/>
    </cofactor>
</comment>
<dbReference type="PROSITE" id="PS00086">
    <property type="entry name" value="CYTOCHROME_P450"/>
    <property type="match status" value="1"/>
</dbReference>
<reference evidence="14 15" key="1">
    <citation type="journal article" date="2014" name="Genome Biol. Evol.">
        <title>Comparative genomics and transcriptomics analyses reveal divergent lifestyle features of nematode endoparasitic fungus Hirsutella minnesotensis.</title>
        <authorList>
            <person name="Lai Y."/>
            <person name="Liu K."/>
            <person name="Zhang X."/>
            <person name="Zhang X."/>
            <person name="Li K."/>
            <person name="Wang N."/>
            <person name="Shu C."/>
            <person name="Wu Y."/>
            <person name="Wang C."/>
            <person name="Bushley K.E."/>
            <person name="Xiang M."/>
            <person name="Liu X."/>
        </authorList>
    </citation>
    <scope>NUCLEOTIDE SEQUENCE [LARGE SCALE GENOMIC DNA]</scope>
    <source>
        <strain evidence="14 15">3608</strain>
    </source>
</reference>
<dbReference type="PRINTS" id="PR00463">
    <property type="entry name" value="EP450I"/>
</dbReference>
<evidence type="ECO:0000256" key="3">
    <source>
        <dbReference type="ARBA" id="ARBA00010617"/>
    </source>
</evidence>
<dbReference type="GO" id="GO:0016020">
    <property type="term" value="C:membrane"/>
    <property type="evidence" value="ECO:0007669"/>
    <property type="project" value="UniProtKB-SubCell"/>
</dbReference>
<evidence type="ECO:0000313" key="15">
    <source>
        <dbReference type="Proteomes" id="UP000054481"/>
    </source>
</evidence>
<dbReference type="GO" id="GO:1902181">
    <property type="term" value="P:verruculogen biosynthetic process"/>
    <property type="evidence" value="ECO:0007669"/>
    <property type="project" value="UniProtKB-ARBA"/>
</dbReference>
<dbReference type="InterPro" id="IPR001128">
    <property type="entry name" value="Cyt_P450"/>
</dbReference>
<dbReference type="AlphaFoldDB" id="A0A0F7ZSN2"/>
<organism evidence="14 15">
    <name type="scientific">Hirsutella minnesotensis 3608</name>
    <dbReference type="NCBI Taxonomy" id="1043627"/>
    <lineage>
        <taxon>Eukaryota</taxon>
        <taxon>Fungi</taxon>
        <taxon>Dikarya</taxon>
        <taxon>Ascomycota</taxon>
        <taxon>Pezizomycotina</taxon>
        <taxon>Sordariomycetes</taxon>
        <taxon>Hypocreomycetidae</taxon>
        <taxon>Hypocreales</taxon>
        <taxon>Ophiocordycipitaceae</taxon>
        <taxon>Hirsutella</taxon>
    </lineage>
</organism>
<keyword evidence="9 12" id="KW-0408">Iron</keyword>
<keyword evidence="8 13" id="KW-0560">Oxidoreductase</keyword>
<evidence type="ECO:0008006" key="16">
    <source>
        <dbReference type="Google" id="ProtNLM"/>
    </source>
</evidence>
<keyword evidence="7" id="KW-1133">Transmembrane helix</keyword>
<evidence type="ECO:0000313" key="14">
    <source>
        <dbReference type="EMBL" id="KJZ71658.1"/>
    </source>
</evidence>
<protein>
    <recommendedName>
        <fullName evidence="16">Isotrichodermin C-15 hydroxylase</fullName>
    </recommendedName>
</protein>
<keyword evidence="15" id="KW-1185">Reference proteome</keyword>
<dbReference type="PRINTS" id="PR00385">
    <property type="entry name" value="P450"/>
</dbReference>
<proteinExistence type="inferred from homology"/>
<evidence type="ECO:0000256" key="12">
    <source>
        <dbReference type="PIRSR" id="PIRSR602401-1"/>
    </source>
</evidence>
<dbReference type="CDD" id="cd11061">
    <property type="entry name" value="CYP67-like"/>
    <property type="match status" value="1"/>
</dbReference>
<dbReference type="GO" id="GO:0020037">
    <property type="term" value="F:heme binding"/>
    <property type="evidence" value="ECO:0007669"/>
    <property type="project" value="InterPro"/>
</dbReference>
<dbReference type="GO" id="GO:0004497">
    <property type="term" value="F:monooxygenase activity"/>
    <property type="evidence" value="ECO:0007669"/>
    <property type="project" value="UniProtKB-KW"/>
</dbReference>
<keyword evidence="6 12" id="KW-0479">Metal-binding</keyword>
<sequence>MLGVSVESSWVYPLAWIKLLLSSLVVSLTRDQTIAYVIYQVTFHPLAKYPGPFIAKLTSLYSVYHAARGDRHSDLYRLHQKHGSFVRFGPNHVSILSASALEQIYGHQANVQKGSWYSVYYGISIFNAIDKNVHARKKRVMAQAFSDRAVRGMEPHILSAIRDWCAALGDNIGNARSEVHDAVWSTPKDLAHWAAYMIFDVLGEICYGETFRTSLGSDNRYFLDLMVSHVRFLNIIGQMSSLKYMKLGTILMRGSRERRQNQIAFSQRQLRKRLDSSTSHTKNRRDIIYYLQEARDPETGQGYSEPELIYETTLLLGAGSDTANTALASIFYFLVHHPDVLQRLTATIRDSFPDVEAIASGPLLNSMTYLRACIDESLRLCPPVPMPLPRQVLSGGLIVDGHFFRQGYTVGVPTYSLHHSEQHFQDPFKFDPKRWLVRGAQSVAIDEGRSLEEVSRAREAFAPFSIGPRACIGRGVALLELHVGVARALWLYDIRIAPGHEKAGVGPQGEYKIKDHFIVGKEGPVVQFRRATRS</sequence>
<evidence type="ECO:0000256" key="11">
    <source>
        <dbReference type="ARBA" id="ARBA00023136"/>
    </source>
</evidence>
<dbReference type="FunFam" id="1.10.630.10:FF:000063">
    <property type="entry name" value="Cytochrome P450 monooxygenase"/>
    <property type="match status" value="1"/>
</dbReference>
<dbReference type="Gene3D" id="1.10.630.10">
    <property type="entry name" value="Cytochrome P450"/>
    <property type="match status" value="1"/>
</dbReference>
<evidence type="ECO:0000256" key="5">
    <source>
        <dbReference type="ARBA" id="ARBA00022692"/>
    </source>
</evidence>
<name>A0A0F7ZSN2_9HYPO</name>
<evidence type="ECO:0000256" key="9">
    <source>
        <dbReference type="ARBA" id="ARBA00023004"/>
    </source>
</evidence>
<dbReference type="EMBL" id="KQ030567">
    <property type="protein sequence ID" value="KJZ71658.1"/>
    <property type="molecule type" value="Genomic_DNA"/>
</dbReference>
<dbReference type="GO" id="GO:0005506">
    <property type="term" value="F:iron ion binding"/>
    <property type="evidence" value="ECO:0007669"/>
    <property type="project" value="InterPro"/>
</dbReference>
<feature type="binding site" description="axial binding residue" evidence="12">
    <location>
        <position position="471"/>
    </location>
    <ligand>
        <name>heme</name>
        <dbReference type="ChEBI" id="CHEBI:30413"/>
    </ligand>
    <ligandPart>
        <name>Fe</name>
        <dbReference type="ChEBI" id="CHEBI:18248"/>
    </ligandPart>
</feature>
<evidence type="ECO:0000256" key="6">
    <source>
        <dbReference type="ARBA" id="ARBA00022723"/>
    </source>
</evidence>
<dbReference type="InterPro" id="IPR017972">
    <property type="entry name" value="Cyt_P450_CS"/>
</dbReference>
<evidence type="ECO:0000256" key="4">
    <source>
        <dbReference type="ARBA" id="ARBA00022617"/>
    </source>
</evidence>
<dbReference type="Proteomes" id="UP000054481">
    <property type="component" value="Unassembled WGS sequence"/>
</dbReference>
<keyword evidence="4 12" id="KW-0349">Heme</keyword>
<dbReference type="PANTHER" id="PTHR24305">
    <property type="entry name" value="CYTOCHROME P450"/>
    <property type="match status" value="1"/>
</dbReference>
<dbReference type="InterPro" id="IPR036396">
    <property type="entry name" value="Cyt_P450_sf"/>
</dbReference>
<evidence type="ECO:0000256" key="10">
    <source>
        <dbReference type="ARBA" id="ARBA00023033"/>
    </source>
</evidence>
<dbReference type="Pfam" id="PF00067">
    <property type="entry name" value="p450"/>
    <property type="match status" value="1"/>
</dbReference>
<evidence type="ECO:0000256" key="13">
    <source>
        <dbReference type="RuleBase" id="RU000461"/>
    </source>
</evidence>
<dbReference type="GO" id="GO:0016705">
    <property type="term" value="F:oxidoreductase activity, acting on paired donors, with incorporation or reduction of molecular oxygen"/>
    <property type="evidence" value="ECO:0007669"/>
    <property type="project" value="InterPro"/>
</dbReference>
<comment type="similarity">
    <text evidence="3 13">Belongs to the cytochrome P450 family.</text>
</comment>
<gene>
    <name evidence="14" type="ORF">HIM_08970</name>
</gene>
<keyword evidence="10 13" id="KW-0503">Monooxygenase</keyword>
<dbReference type="PANTHER" id="PTHR24305:SF237">
    <property type="entry name" value="CYTOCHROME P450 MONOOXYGENASE ATNE-RELATED"/>
    <property type="match status" value="1"/>
</dbReference>
<evidence type="ECO:0000256" key="1">
    <source>
        <dbReference type="ARBA" id="ARBA00001971"/>
    </source>
</evidence>
<evidence type="ECO:0000256" key="8">
    <source>
        <dbReference type="ARBA" id="ARBA00023002"/>
    </source>
</evidence>
<keyword evidence="5" id="KW-0812">Transmembrane</keyword>
<dbReference type="OrthoDB" id="1470350at2759"/>
<keyword evidence="11" id="KW-0472">Membrane</keyword>
<accession>A0A0F7ZSN2</accession>
<evidence type="ECO:0000256" key="2">
    <source>
        <dbReference type="ARBA" id="ARBA00004370"/>
    </source>
</evidence>